<reference evidence="1" key="1">
    <citation type="submission" date="2019-02" db="EMBL/GenBank/DDBJ databases">
        <authorList>
            <person name="Gruber-Vodicka R. H."/>
            <person name="Seah K. B. B."/>
        </authorList>
    </citation>
    <scope>NUCLEOTIDE SEQUENCE</scope>
    <source>
        <strain evidence="1">BECK_S313</strain>
    </source>
</reference>
<gene>
    <name evidence="1" type="ORF">BECKLPF1236B_GA0070989_10208</name>
</gene>
<protein>
    <submittedName>
        <fullName evidence="1">Uncharacterized protein</fullName>
    </submittedName>
</protein>
<sequence>MNPFEVRATDHIDNDSSFLSLIAPEPLHALFEPEAKKSTLFHVLIRIFGTPGSGKTTIAHLVSFRRMMLIIREYKNVSVFQPLMHALTACGFAVEGTPQVIATRVACEDTIYRDCYELPYGDDLKFHLMWSLMQARAMLGWINEMLDAEISLASIHFEPREGAEVLMEEIGGASAEAVRVRAREVERAIYQVVTALLPMEESELRSQVQQRYDPLSILGSISVTNPDGKEWQLKPLLILDDVHELHPKQRERLERELKRRETRVARWIMMRLDALEPETALTRGSDDLEHPNAGTQERRDYHDIHFLELTRDREPKKFVASMLTKMADNYLRRWDIFNTRQITGFGQLLDERPKPLAPKMLEKLTDKVDTVQKKLGIGADERETIGQEVADFFKERDDDEPGLRLMSESILMHRYANRRGGQMNLFDDEPRQDIESPKMKTDVMHAARLALGRRPYDRPYYFGMDTLIAASSYHPETFLQLAGSLAERARTRLILGKSEKIPVDEQERLLRERAIKRNQYWDFALKDEVRRLTGRIAEACLAEDKKGNARNGPGNNAVGIPEEQFKRLVKNTPLVAQVLQYGMAYLAFEIIRDYSQGKKGQRWHLIRLSGPLILEHGLTLHKGGFIEWTAGRLVQAIEKENSP</sequence>
<dbReference type="EMBL" id="CAADFK010000020">
    <property type="protein sequence ID" value="VFK11137.1"/>
    <property type="molecule type" value="Genomic_DNA"/>
</dbReference>
<accession>A0A450W221</accession>
<dbReference type="AlphaFoldDB" id="A0A450W221"/>
<proteinExistence type="predicted"/>
<evidence type="ECO:0000313" key="1">
    <source>
        <dbReference type="EMBL" id="VFK11137.1"/>
    </source>
</evidence>
<dbReference type="InterPro" id="IPR027417">
    <property type="entry name" value="P-loop_NTPase"/>
</dbReference>
<organism evidence="1">
    <name type="scientific">Candidatus Kentrum sp. LPFa</name>
    <dbReference type="NCBI Taxonomy" id="2126335"/>
    <lineage>
        <taxon>Bacteria</taxon>
        <taxon>Pseudomonadati</taxon>
        <taxon>Pseudomonadota</taxon>
        <taxon>Gammaproteobacteria</taxon>
        <taxon>Candidatus Kentrum</taxon>
    </lineage>
</organism>
<dbReference type="SUPFAM" id="SSF52540">
    <property type="entry name" value="P-loop containing nucleoside triphosphate hydrolases"/>
    <property type="match status" value="1"/>
</dbReference>
<name>A0A450W221_9GAMM</name>